<dbReference type="InterPro" id="IPR002129">
    <property type="entry name" value="PyrdxlP-dep_de-COase"/>
</dbReference>
<evidence type="ECO:0000256" key="3">
    <source>
        <dbReference type="ARBA" id="ARBA00022793"/>
    </source>
</evidence>
<keyword evidence="4 6" id="KW-0663">Pyridoxal phosphate</keyword>
<accession>A0A1G4X8Q7</accession>
<dbReference type="RefSeq" id="WP_017456779.1">
    <property type="nucleotide sequence ID" value="NZ_CP016337.1"/>
</dbReference>
<dbReference type="EMBL" id="FMUI01000002">
    <property type="protein sequence ID" value="SCX37589.1"/>
    <property type="molecule type" value="Genomic_DNA"/>
</dbReference>
<gene>
    <name evidence="8" type="ORF">SAMN02927897_00044</name>
</gene>
<evidence type="ECO:0000256" key="2">
    <source>
        <dbReference type="ARBA" id="ARBA00009533"/>
    </source>
</evidence>
<evidence type="ECO:0000313" key="8">
    <source>
        <dbReference type="EMBL" id="SCX37589.1"/>
    </source>
</evidence>
<dbReference type="PRINTS" id="PR00800">
    <property type="entry name" value="YHDCRBOXLASE"/>
</dbReference>
<dbReference type="InterPro" id="IPR015421">
    <property type="entry name" value="PyrdxlP-dep_Trfase_major"/>
</dbReference>
<dbReference type="GO" id="GO:0006520">
    <property type="term" value="P:amino acid metabolic process"/>
    <property type="evidence" value="ECO:0007669"/>
    <property type="project" value="InterPro"/>
</dbReference>
<organism evidence="8 9">
    <name type="scientific">Kosakonia sacchari</name>
    <dbReference type="NCBI Taxonomy" id="1158459"/>
    <lineage>
        <taxon>Bacteria</taxon>
        <taxon>Pseudomonadati</taxon>
        <taxon>Pseudomonadota</taxon>
        <taxon>Gammaproteobacteria</taxon>
        <taxon>Enterobacterales</taxon>
        <taxon>Enterobacteriaceae</taxon>
        <taxon>Kosakonia</taxon>
    </lineage>
</organism>
<reference evidence="8 9" key="1">
    <citation type="submission" date="2016-10" db="EMBL/GenBank/DDBJ databases">
        <authorList>
            <person name="Varghese N."/>
            <person name="Submissions S."/>
        </authorList>
    </citation>
    <scope>NUCLEOTIDE SEQUENCE [LARGE SCALE GENOMIC DNA]</scope>
    <source>
        <strain evidence="8 9">CGMCC 1.12102</strain>
    </source>
</reference>
<evidence type="ECO:0000313" key="9">
    <source>
        <dbReference type="Proteomes" id="UP000183569"/>
    </source>
</evidence>
<dbReference type="GO" id="GO:0030170">
    <property type="term" value="F:pyridoxal phosphate binding"/>
    <property type="evidence" value="ECO:0007669"/>
    <property type="project" value="InterPro"/>
</dbReference>
<evidence type="ECO:0000256" key="4">
    <source>
        <dbReference type="ARBA" id="ARBA00022898"/>
    </source>
</evidence>
<dbReference type="SUPFAM" id="SSF53383">
    <property type="entry name" value="PLP-dependent transferases"/>
    <property type="match status" value="1"/>
</dbReference>
<comment type="cofactor">
    <cofactor evidence="1 6 7">
        <name>pyridoxal 5'-phosphate</name>
        <dbReference type="ChEBI" id="CHEBI:597326"/>
    </cofactor>
</comment>
<evidence type="ECO:0000256" key="7">
    <source>
        <dbReference type="RuleBase" id="RU000382"/>
    </source>
</evidence>
<dbReference type="GO" id="GO:0019752">
    <property type="term" value="P:carboxylic acid metabolic process"/>
    <property type="evidence" value="ECO:0007669"/>
    <property type="project" value="InterPro"/>
</dbReference>
<dbReference type="InterPro" id="IPR010977">
    <property type="entry name" value="Aromatic_deC"/>
</dbReference>
<comment type="similarity">
    <text evidence="2 7">Belongs to the group II decarboxylase family.</text>
</comment>
<evidence type="ECO:0000256" key="5">
    <source>
        <dbReference type="ARBA" id="ARBA00023239"/>
    </source>
</evidence>
<dbReference type="PANTHER" id="PTHR45677:SF8">
    <property type="entry name" value="CYSTEINE SULFINIC ACID DECARBOXYLASE"/>
    <property type="match status" value="1"/>
</dbReference>
<dbReference type="Proteomes" id="UP000183569">
    <property type="component" value="Unassembled WGS sequence"/>
</dbReference>
<dbReference type="Gene3D" id="3.40.640.10">
    <property type="entry name" value="Type I PLP-dependent aspartate aminotransferase-like (Major domain)"/>
    <property type="match status" value="1"/>
</dbReference>
<sequence length="487" mass="52924">MSDLNPILSGSAQSIAAYQEAIEQSTQAVVQWLKQPEMYQGKTVAELRERINLEFTSQGLGNQAAIERAVEYFLKDSLSVHHPQCVAHLHCPSLVISQAAEVLINATNQSMDSWDQSPSATIIEMKLIEWLRAQVGYPAGDAGVFTSGGTQSNLMGLMLARDAFFARQGHSVQQHGLTGNLSKIKVLCSENAHFSVQKNMALMGLGYQSVTLVKTDAFSRMDLNDLTQKLGEAKANGEQVMAIVATAGTTDAGAIDPLAEIAALAAEQQIWVHVDAAWGGALLLSEKYRHFLNGLELADSVTLDFHKQFFQTISCGAFLLKDAHHYQLMRYQAAYLNSDFDEEQGVPNLVSKSLQTTRRFDALKLWMGLEALGKKQYAEIIDNGVTLAQQVAQFVGEQPQLELVMQPQLASVLFRFRPEKGDTASVALLNQRIGDALLASGSANVGVTEADGVTCLKLTLLNPTVCLEDVKVLLASVVACGQQLQNA</sequence>
<dbReference type="GO" id="GO:0005737">
    <property type="term" value="C:cytoplasm"/>
    <property type="evidence" value="ECO:0007669"/>
    <property type="project" value="TreeGrafter"/>
</dbReference>
<dbReference type="CDD" id="cd06450">
    <property type="entry name" value="DOPA_deC_like"/>
    <property type="match status" value="1"/>
</dbReference>
<dbReference type="Pfam" id="PF00282">
    <property type="entry name" value="Pyridoxal_deC"/>
    <property type="match status" value="1"/>
</dbReference>
<evidence type="ECO:0000256" key="6">
    <source>
        <dbReference type="PIRSR" id="PIRSR602129-50"/>
    </source>
</evidence>
<keyword evidence="5 7" id="KW-0456">Lyase</keyword>
<proteinExistence type="inferred from homology"/>
<dbReference type="PANTHER" id="PTHR45677">
    <property type="entry name" value="GLUTAMATE DECARBOXYLASE-RELATED"/>
    <property type="match status" value="1"/>
</dbReference>
<dbReference type="Gene3D" id="3.90.1150.170">
    <property type="match status" value="1"/>
</dbReference>
<keyword evidence="3" id="KW-0210">Decarboxylase</keyword>
<protein>
    <submittedName>
        <fullName evidence="8">L-2,4-diaminobutyrate decarboxylase</fullName>
    </submittedName>
</protein>
<dbReference type="GO" id="GO:0016831">
    <property type="term" value="F:carboxy-lyase activity"/>
    <property type="evidence" value="ECO:0007669"/>
    <property type="project" value="UniProtKB-KW"/>
</dbReference>
<evidence type="ECO:0000256" key="1">
    <source>
        <dbReference type="ARBA" id="ARBA00001933"/>
    </source>
</evidence>
<dbReference type="GeneID" id="23844023"/>
<name>A0A1G4X8Q7_9ENTR</name>
<comment type="caution">
    <text evidence="8">The sequence shown here is derived from an EMBL/GenBank/DDBJ whole genome shotgun (WGS) entry which is preliminary data.</text>
</comment>
<dbReference type="AlphaFoldDB" id="A0A1G4X8Q7"/>
<dbReference type="InterPro" id="IPR015424">
    <property type="entry name" value="PyrdxlP-dep_Trfase"/>
</dbReference>
<feature type="modified residue" description="N6-(pyridoxal phosphate)lysine" evidence="6">
    <location>
        <position position="307"/>
    </location>
</feature>